<accession>A0A834N1S2</accession>
<feature type="region of interest" description="Disordered" evidence="4">
    <location>
        <begin position="454"/>
        <end position="529"/>
    </location>
</feature>
<dbReference type="PANTHER" id="PTHR40237:SF1">
    <property type="entry name" value="LD44813P"/>
    <property type="match status" value="1"/>
</dbReference>
<evidence type="ECO:0000256" key="1">
    <source>
        <dbReference type="ARBA" id="ARBA00022771"/>
    </source>
</evidence>
<dbReference type="SUPFAM" id="SSF57850">
    <property type="entry name" value="RING/U-box"/>
    <property type="match status" value="1"/>
</dbReference>
<keyword evidence="1 3" id="KW-0479">Metal-binding</keyword>
<dbReference type="Gene3D" id="3.30.40.10">
    <property type="entry name" value="Zinc/RING finger domain, C3HC4 (zinc finger)"/>
    <property type="match status" value="1"/>
</dbReference>
<dbReference type="AlphaFoldDB" id="A0A834N1S2"/>
<feature type="domain" description="RING-type" evidence="5">
    <location>
        <begin position="231"/>
        <end position="288"/>
    </location>
</feature>
<feature type="region of interest" description="Disordered" evidence="4">
    <location>
        <begin position="369"/>
        <end position="391"/>
    </location>
</feature>
<feature type="compositionally biased region" description="Pro residues" evidence="4">
    <location>
        <begin position="518"/>
        <end position="529"/>
    </location>
</feature>
<name>A0A834N1S2_VESVU</name>
<evidence type="ECO:0000313" key="7">
    <source>
        <dbReference type="EMBL" id="KAF7392660.1"/>
    </source>
</evidence>
<organism evidence="7 8">
    <name type="scientific">Vespula vulgaris</name>
    <name type="common">Yellow jacket</name>
    <name type="synonym">Wasp</name>
    <dbReference type="NCBI Taxonomy" id="7454"/>
    <lineage>
        <taxon>Eukaryota</taxon>
        <taxon>Metazoa</taxon>
        <taxon>Ecdysozoa</taxon>
        <taxon>Arthropoda</taxon>
        <taxon>Hexapoda</taxon>
        <taxon>Insecta</taxon>
        <taxon>Pterygota</taxon>
        <taxon>Neoptera</taxon>
        <taxon>Endopterygota</taxon>
        <taxon>Hymenoptera</taxon>
        <taxon>Apocrita</taxon>
        <taxon>Aculeata</taxon>
        <taxon>Vespoidea</taxon>
        <taxon>Vespidae</taxon>
        <taxon>Vespinae</taxon>
        <taxon>Vespula</taxon>
    </lineage>
</organism>
<dbReference type="PANTHER" id="PTHR40237">
    <property type="entry name" value="LD44813P"/>
    <property type="match status" value="1"/>
</dbReference>
<feature type="compositionally biased region" description="Pro residues" evidence="4">
    <location>
        <begin position="469"/>
        <end position="492"/>
    </location>
</feature>
<dbReference type="PROSITE" id="PS50908">
    <property type="entry name" value="RWD"/>
    <property type="match status" value="1"/>
</dbReference>
<feature type="domain" description="RWD" evidence="6">
    <location>
        <begin position="9"/>
        <end position="107"/>
    </location>
</feature>
<evidence type="ECO:0000259" key="5">
    <source>
        <dbReference type="PROSITE" id="PS50089"/>
    </source>
</evidence>
<proteinExistence type="predicted"/>
<dbReference type="InterPro" id="IPR016135">
    <property type="entry name" value="UBQ-conjugating_enzyme/RWD"/>
</dbReference>
<dbReference type="EMBL" id="JACSEA010000009">
    <property type="protein sequence ID" value="KAF7392660.1"/>
    <property type="molecule type" value="Genomic_DNA"/>
</dbReference>
<reference evidence="7" key="1">
    <citation type="journal article" date="2020" name="G3 (Bethesda)">
        <title>High-Quality Assemblies for Three Invasive Social Wasps from the &lt;i&gt;Vespula&lt;/i&gt; Genus.</title>
        <authorList>
            <person name="Harrop T.W.R."/>
            <person name="Guhlin J."/>
            <person name="McLaughlin G.M."/>
            <person name="Permina E."/>
            <person name="Stockwell P."/>
            <person name="Gilligan J."/>
            <person name="Le Lec M.F."/>
            <person name="Gruber M.A.M."/>
            <person name="Quinn O."/>
            <person name="Lovegrove M."/>
            <person name="Duncan E.J."/>
            <person name="Remnant E.J."/>
            <person name="Van Eeckhoven J."/>
            <person name="Graham B."/>
            <person name="Knapp R.A."/>
            <person name="Langford K.W."/>
            <person name="Kronenberg Z."/>
            <person name="Press M.O."/>
            <person name="Eacker S.M."/>
            <person name="Wilson-Rankin E.E."/>
            <person name="Purcell J."/>
            <person name="Lester P.J."/>
            <person name="Dearden P.K."/>
        </authorList>
    </citation>
    <scope>NUCLEOTIDE SEQUENCE</scope>
    <source>
        <strain evidence="7">Marl-1</strain>
    </source>
</reference>
<sequence length="529" mass="59391">MGFIDDELHEVSKLCHNVVDNSRIISCVQTMVRVEITKTAFKKIVVCIQFPEDYPSVPLLIELKSKTLSERLLAKLTDVCEKECKNLLGKAQVLPTLKLIRNFIEENPLICCYDEISSIKKLLQEQDEFKLKQKNSSIGLRIQQGLYYFKVKIEVPNDYPVNCINLGDAEANFPPVLSRYFLGQGKELGRRCVEPPLQTGAQQKSFAPSPSLEVVISFLIKSVKTLPTENCQLCKIPCLPANPKEVVTDEKANLHVERLYCSHLFHLQCLLKFMKTPPFHGGKKCPTCGQRIYHDKWGVSEKLAEDRWAHEQARARELAEFSRIILRIGFLDKMDGLIERKEFSRYLYAFLRINYATGISLHLDKQTLSPMGERGSRREPHNKLQPPGEVAQSASVLQVLSKPPATGCLPPDAIQSPLVKNRGHLLVETKSNRYDRRVREEGKFCKVVVGSRNGVTFDLPKGGTRCAGAPPPPPLVPAPPPPPPPPAQPPPLSSAAAASEHDQHRSHWQHRRRESQSPPAPLPPLPPPL</sequence>
<keyword evidence="8" id="KW-1185">Reference proteome</keyword>
<evidence type="ECO:0000256" key="3">
    <source>
        <dbReference type="PROSITE-ProRule" id="PRU00175"/>
    </source>
</evidence>
<gene>
    <name evidence="7" type="ORF">HZH66_008493</name>
</gene>
<evidence type="ECO:0000313" key="8">
    <source>
        <dbReference type="Proteomes" id="UP000614350"/>
    </source>
</evidence>
<dbReference type="Proteomes" id="UP000614350">
    <property type="component" value="Unassembled WGS sequence"/>
</dbReference>
<dbReference type="PROSITE" id="PS50089">
    <property type="entry name" value="ZF_RING_2"/>
    <property type="match status" value="1"/>
</dbReference>
<evidence type="ECO:0000259" key="6">
    <source>
        <dbReference type="PROSITE" id="PS50908"/>
    </source>
</evidence>
<evidence type="ECO:0000256" key="2">
    <source>
        <dbReference type="ARBA" id="ARBA00022833"/>
    </source>
</evidence>
<keyword evidence="1 3" id="KW-0863">Zinc-finger</keyword>
<dbReference type="InterPro" id="IPR001841">
    <property type="entry name" value="Znf_RING"/>
</dbReference>
<dbReference type="InterPro" id="IPR013083">
    <property type="entry name" value="Znf_RING/FYVE/PHD"/>
</dbReference>
<evidence type="ECO:0008006" key="9">
    <source>
        <dbReference type="Google" id="ProtNLM"/>
    </source>
</evidence>
<keyword evidence="2" id="KW-0862">Zinc</keyword>
<evidence type="ECO:0000256" key="4">
    <source>
        <dbReference type="SAM" id="MobiDB-lite"/>
    </source>
</evidence>
<dbReference type="SUPFAM" id="SSF54495">
    <property type="entry name" value="UBC-like"/>
    <property type="match status" value="1"/>
</dbReference>
<dbReference type="Pfam" id="PF05773">
    <property type="entry name" value="RWD"/>
    <property type="match status" value="1"/>
</dbReference>
<dbReference type="GO" id="GO:0008270">
    <property type="term" value="F:zinc ion binding"/>
    <property type="evidence" value="ECO:0007669"/>
    <property type="project" value="UniProtKB-KW"/>
</dbReference>
<dbReference type="Gene3D" id="3.10.110.10">
    <property type="entry name" value="Ubiquitin Conjugating Enzyme"/>
    <property type="match status" value="1"/>
</dbReference>
<protein>
    <recommendedName>
        <fullName evidence="9">RWD domain-containing protein</fullName>
    </recommendedName>
</protein>
<comment type="caution">
    <text evidence="7">The sequence shown here is derived from an EMBL/GenBank/DDBJ whole genome shotgun (WGS) entry which is preliminary data.</text>
</comment>
<dbReference type="InterPro" id="IPR006575">
    <property type="entry name" value="RWD_dom"/>
</dbReference>